<evidence type="ECO:0000313" key="2">
    <source>
        <dbReference type="EMBL" id="ODP29181.1"/>
    </source>
</evidence>
<organism evidence="2 3">
    <name type="scientific">Paenibacillus nuruki</name>
    <dbReference type="NCBI Taxonomy" id="1886670"/>
    <lineage>
        <taxon>Bacteria</taxon>
        <taxon>Bacillati</taxon>
        <taxon>Bacillota</taxon>
        <taxon>Bacilli</taxon>
        <taxon>Bacillales</taxon>
        <taxon>Paenibacillaceae</taxon>
        <taxon>Paenibacillus</taxon>
    </lineage>
</organism>
<dbReference type="STRING" id="1886670.PTI45_01190"/>
<feature type="domain" description="PhnB-like" evidence="1">
    <location>
        <begin position="5"/>
        <end position="143"/>
    </location>
</feature>
<dbReference type="InterPro" id="IPR029068">
    <property type="entry name" value="Glyas_Bleomycin-R_OHBP_Dase"/>
</dbReference>
<proteinExistence type="predicted"/>
<gene>
    <name evidence="2" type="ORF">PTI45_01190</name>
</gene>
<protein>
    <recommendedName>
        <fullName evidence="1">PhnB-like domain-containing protein</fullName>
    </recommendedName>
</protein>
<dbReference type="Gene3D" id="3.10.180.10">
    <property type="entry name" value="2,3-Dihydroxybiphenyl 1,2-Dioxygenase, domain 1"/>
    <property type="match status" value="1"/>
</dbReference>
<dbReference type="PANTHER" id="PTHR33990:SF4">
    <property type="entry name" value="PHNB-LIKE DOMAIN-CONTAINING PROTEIN"/>
    <property type="match status" value="1"/>
</dbReference>
<dbReference type="PANTHER" id="PTHR33990">
    <property type="entry name" value="PROTEIN YJDN-RELATED"/>
    <property type="match status" value="1"/>
</dbReference>
<dbReference type="RefSeq" id="WP_069326642.1">
    <property type="nucleotide sequence ID" value="NZ_MDER01000031.1"/>
</dbReference>
<dbReference type="SUPFAM" id="SSF54593">
    <property type="entry name" value="Glyoxalase/Bleomycin resistance protein/Dihydroxybiphenyl dioxygenase"/>
    <property type="match status" value="1"/>
</dbReference>
<keyword evidence="3" id="KW-1185">Reference proteome</keyword>
<dbReference type="Proteomes" id="UP000094578">
    <property type="component" value="Unassembled WGS sequence"/>
</dbReference>
<dbReference type="AlphaFoldDB" id="A0A1E3L6G5"/>
<sequence>MSQLKVSTFLSLHGKAKEAISFYQNHLQAQVVFCITNQEITERLDPTYTYPASENDWIAHSVLNIGSSQLMIADELMSDAKQLVVGTNFSLCITSASQEEISTLYNRLIDHPQTRIIVPLAPNLFSTAYAIVEDPYGVIIQLVKEK</sequence>
<reference evidence="2 3" key="1">
    <citation type="submission" date="2016-08" db="EMBL/GenBank/DDBJ databases">
        <title>Genome sequencing of Paenibacillus sp. TI45-13ar, isolated from Korean traditional nuruk.</title>
        <authorList>
            <person name="Kim S.-J."/>
        </authorList>
    </citation>
    <scope>NUCLEOTIDE SEQUENCE [LARGE SCALE GENOMIC DNA]</scope>
    <source>
        <strain evidence="2 3">TI45-13ar</strain>
    </source>
</reference>
<accession>A0A1E3L6G5</accession>
<dbReference type="EMBL" id="MDER01000031">
    <property type="protein sequence ID" value="ODP29181.1"/>
    <property type="molecule type" value="Genomic_DNA"/>
</dbReference>
<dbReference type="InterPro" id="IPR028973">
    <property type="entry name" value="PhnB-like"/>
</dbReference>
<evidence type="ECO:0000259" key="1">
    <source>
        <dbReference type="Pfam" id="PF06983"/>
    </source>
</evidence>
<evidence type="ECO:0000313" key="3">
    <source>
        <dbReference type="Proteomes" id="UP000094578"/>
    </source>
</evidence>
<name>A0A1E3L6G5_9BACL</name>
<dbReference type="CDD" id="cd06588">
    <property type="entry name" value="PhnB_like"/>
    <property type="match status" value="1"/>
</dbReference>
<comment type="caution">
    <text evidence="2">The sequence shown here is derived from an EMBL/GenBank/DDBJ whole genome shotgun (WGS) entry which is preliminary data.</text>
</comment>
<dbReference type="Pfam" id="PF06983">
    <property type="entry name" value="3-dmu-9_3-mt"/>
    <property type="match status" value="1"/>
</dbReference>